<keyword evidence="2" id="KW-1003">Cell membrane</keyword>
<dbReference type="OrthoDB" id="10040416at2759"/>
<dbReference type="GO" id="GO:0005886">
    <property type="term" value="C:plasma membrane"/>
    <property type="evidence" value="ECO:0007669"/>
    <property type="project" value="UniProtKB-SubCell"/>
</dbReference>
<sequence>MLCWRVCGMSSSARVYLSCLALVDTWYLLCVTLLDLSLAFLQPQPFWHTPMWCGVITFLQFGTFYASAWLVVAFTIERYIVFRVMMSRQRHLQVRHALLTCITIVLLSHMASVPLSWINSAVQVNRTLNGQTVTVPRCLYRDAFYSTVVVWITSFLSSGVPILLVIIFNSLIAYQLLGSGRLFTKEERRTIRASRTRGSAHRTLLLLGIVSVAFVVLSLPRFVTYCILRTEHNHKDFNRDDYTITINIMGDVANMLHNLNSATNFLLYCGVSRRFRHEIVNTFHCRVRAIEVGSFFTQTTMKVFSVAERKETAGRDPVSIVLTKLRRLETPKQAAGTQAGLQRSGP</sequence>
<feature type="transmembrane region" description="Helical" evidence="9">
    <location>
        <begin position="97"/>
        <end position="118"/>
    </location>
</feature>
<dbReference type="PANTHER" id="PTHR46272">
    <property type="entry name" value="G_PROTEIN_RECEP_F1_2 DOMAIN-CONTAINING PROTEIN"/>
    <property type="match status" value="1"/>
</dbReference>
<evidence type="ECO:0000313" key="12">
    <source>
        <dbReference type="Proteomes" id="UP000606274"/>
    </source>
</evidence>
<dbReference type="GO" id="GO:0004930">
    <property type="term" value="F:G protein-coupled receptor activity"/>
    <property type="evidence" value="ECO:0007669"/>
    <property type="project" value="UniProtKB-KW"/>
</dbReference>
<keyword evidence="6 9" id="KW-0472">Membrane</keyword>
<dbReference type="SUPFAM" id="SSF81321">
    <property type="entry name" value="Family A G protein-coupled receptor-like"/>
    <property type="match status" value="1"/>
</dbReference>
<keyword evidence="4 9" id="KW-1133">Transmembrane helix</keyword>
<organism evidence="11 12">
    <name type="scientific">Silurus meridionalis</name>
    <name type="common">Southern catfish</name>
    <name type="synonym">Silurus soldatovi meridionalis</name>
    <dbReference type="NCBI Taxonomy" id="175797"/>
    <lineage>
        <taxon>Eukaryota</taxon>
        <taxon>Metazoa</taxon>
        <taxon>Chordata</taxon>
        <taxon>Craniata</taxon>
        <taxon>Vertebrata</taxon>
        <taxon>Euteleostomi</taxon>
        <taxon>Actinopterygii</taxon>
        <taxon>Neopterygii</taxon>
        <taxon>Teleostei</taxon>
        <taxon>Ostariophysi</taxon>
        <taxon>Siluriformes</taxon>
        <taxon>Siluridae</taxon>
        <taxon>Silurus</taxon>
    </lineage>
</organism>
<keyword evidence="3 9" id="KW-0812">Transmembrane</keyword>
<dbReference type="CDD" id="cd14978">
    <property type="entry name" value="7tmA_FMRFamide_R-like"/>
    <property type="match status" value="1"/>
</dbReference>
<protein>
    <recommendedName>
        <fullName evidence="10">G-protein coupled receptors family 1 profile domain-containing protein</fullName>
    </recommendedName>
</protein>
<dbReference type="PROSITE" id="PS50262">
    <property type="entry name" value="G_PROTEIN_RECEP_F1_2"/>
    <property type="match status" value="1"/>
</dbReference>
<evidence type="ECO:0000256" key="4">
    <source>
        <dbReference type="ARBA" id="ARBA00022989"/>
    </source>
</evidence>
<dbReference type="PRINTS" id="PR00237">
    <property type="entry name" value="GPCRRHODOPSN"/>
</dbReference>
<feature type="domain" description="G-protein coupled receptors family 1 profile" evidence="10">
    <location>
        <begin position="1"/>
        <end position="268"/>
    </location>
</feature>
<feature type="transmembrane region" description="Helical" evidence="9">
    <location>
        <begin position="54"/>
        <end position="76"/>
    </location>
</feature>
<keyword evidence="8" id="KW-0807">Transducer</keyword>
<evidence type="ECO:0000313" key="11">
    <source>
        <dbReference type="EMBL" id="KAF7694528.1"/>
    </source>
</evidence>
<dbReference type="InterPro" id="IPR017452">
    <property type="entry name" value="GPCR_Rhodpsn_7TM"/>
</dbReference>
<reference evidence="11" key="1">
    <citation type="submission" date="2020-08" db="EMBL/GenBank/DDBJ databases">
        <title>Chromosome-level assembly of Southern catfish (Silurus meridionalis) provides insights into visual adaptation to the nocturnal and benthic lifestyles.</title>
        <authorList>
            <person name="Zhang Y."/>
            <person name="Wang D."/>
            <person name="Peng Z."/>
        </authorList>
    </citation>
    <scope>NUCLEOTIDE SEQUENCE</scope>
    <source>
        <strain evidence="11">SWU-2019-XX</strain>
        <tissue evidence="11">Muscle</tissue>
    </source>
</reference>
<evidence type="ECO:0000256" key="8">
    <source>
        <dbReference type="ARBA" id="ARBA00023224"/>
    </source>
</evidence>
<evidence type="ECO:0000259" key="10">
    <source>
        <dbReference type="PROSITE" id="PS50262"/>
    </source>
</evidence>
<dbReference type="Gene3D" id="1.20.1070.10">
    <property type="entry name" value="Rhodopsin 7-helix transmembrane proteins"/>
    <property type="match status" value="1"/>
</dbReference>
<feature type="transmembrane region" description="Helical" evidence="9">
    <location>
        <begin position="204"/>
        <end position="223"/>
    </location>
</feature>
<dbReference type="Pfam" id="PF00001">
    <property type="entry name" value="7tm_1"/>
    <property type="match status" value="1"/>
</dbReference>
<evidence type="ECO:0000256" key="9">
    <source>
        <dbReference type="SAM" id="Phobius"/>
    </source>
</evidence>
<name>A0A8T0AU02_SILME</name>
<evidence type="ECO:0000256" key="1">
    <source>
        <dbReference type="ARBA" id="ARBA00004651"/>
    </source>
</evidence>
<evidence type="ECO:0000256" key="2">
    <source>
        <dbReference type="ARBA" id="ARBA00022475"/>
    </source>
</evidence>
<accession>A0A8T0AU02</accession>
<comment type="subcellular location">
    <subcellularLocation>
        <location evidence="1">Cell membrane</location>
        <topology evidence="1">Multi-pass membrane protein</topology>
    </subcellularLocation>
</comment>
<gene>
    <name evidence="11" type="ORF">HF521_008281</name>
</gene>
<evidence type="ECO:0000256" key="6">
    <source>
        <dbReference type="ARBA" id="ARBA00023136"/>
    </source>
</evidence>
<keyword evidence="12" id="KW-1185">Reference proteome</keyword>
<dbReference type="AlphaFoldDB" id="A0A8T0AU02"/>
<evidence type="ECO:0000256" key="3">
    <source>
        <dbReference type="ARBA" id="ARBA00022692"/>
    </source>
</evidence>
<dbReference type="InterPro" id="IPR052477">
    <property type="entry name" value="Orphan_GPCR1"/>
</dbReference>
<comment type="caution">
    <text evidence="11">The sequence shown here is derived from an EMBL/GenBank/DDBJ whole genome shotgun (WGS) entry which is preliminary data.</text>
</comment>
<keyword evidence="5" id="KW-0297">G-protein coupled receptor</keyword>
<proteinExistence type="predicted"/>
<evidence type="ECO:0000256" key="7">
    <source>
        <dbReference type="ARBA" id="ARBA00023170"/>
    </source>
</evidence>
<dbReference type="Proteomes" id="UP000606274">
    <property type="component" value="Unassembled WGS sequence"/>
</dbReference>
<feature type="transmembrane region" description="Helical" evidence="9">
    <location>
        <begin position="15"/>
        <end position="34"/>
    </location>
</feature>
<dbReference type="PANTHER" id="PTHR46272:SF4">
    <property type="entry name" value="G-PROTEIN COUPLED RECEPTORS FAMILY 1 PROFILE DOMAIN-CONTAINING PROTEIN"/>
    <property type="match status" value="1"/>
</dbReference>
<dbReference type="EMBL" id="JABFDY010000018">
    <property type="protein sequence ID" value="KAF7694528.1"/>
    <property type="molecule type" value="Genomic_DNA"/>
</dbReference>
<feature type="transmembrane region" description="Helical" evidence="9">
    <location>
        <begin position="160"/>
        <end position="183"/>
    </location>
</feature>
<dbReference type="InterPro" id="IPR000276">
    <property type="entry name" value="GPCR_Rhodpsn"/>
</dbReference>
<keyword evidence="7" id="KW-0675">Receptor</keyword>
<evidence type="ECO:0000256" key="5">
    <source>
        <dbReference type="ARBA" id="ARBA00023040"/>
    </source>
</evidence>